<dbReference type="EMBL" id="CAEZTK010000021">
    <property type="protein sequence ID" value="CAB4565206.1"/>
    <property type="molecule type" value="Genomic_DNA"/>
</dbReference>
<dbReference type="AlphaFoldDB" id="A0A6J6DP33"/>
<organism evidence="1">
    <name type="scientific">freshwater metagenome</name>
    <dbReference type="NCBI Taxonomy" id="449393"/>
    <lineage>
        <taxon>unclassified sequences</taxon>
        <taxon>metagenomes</taxon>
        <taxon>ecological metagenomes</taxon>
    </lineage>
</organism>
<name>A0A6J6DP33_9ZZZZ</name>
<sequence>MIITFFSSLPTAIAVAVVASSVVDVRATSSNGMTATGLKKWNPTTRSGFFNPCVIASTDREEVFVANTHSGETISSSFLNSSCFSESSSKMASMTKSQLAKTFWSADPEIKRARRAADSALIRFFSTNLSSSFLTQATPLSARAWSMSVMTTGHLRFLNKSRAN</sequence>
<reference evidence="1" key="1">
    <citation type="submission" date="2020-05" db="EMBL/GenBank/DDBJ databases">
        <authorList>
            <person name="Chiriac C."/>
            <person name="Salcher M."/>
            <person name="Ghai R."/>
            <person name="Kavagutti S V."/>
        </authorList>
    </citation>
    <scope>NUCLEOTIDE SEQUENCE</scope>
</reference>
<accession>A0A6J6DP33</accession>
<proteinExistence type="predicted"/>
<gene>
    <name evidence="1" type="ORF">UFOPK1643_00446</name>
</gene>
<evidence type="ECO:0000313" key="1">
    <source>
        <dbReference type="EMBL" id="CAB4565206.1"/>
    </source>
</evidence>
<protein>
    <submittedName>
        <fullName evidence="1">Unannotated protein</fullName>
    </submittedName>
</protein>